<evidence type="ECO:0000313" key="4">
    <source>
        <dbReference type="Proteomes" id="UP000502958"/>
    </source>
</evidence>
<keyword evidence="1" id="KW-1133">Transmembrane helix</keyword>
<feature type="transmembrane region" description="Helical" evidence="1">
    <location>
        <begin position="12"/>
        <end position="30"/>
    </location>
</feature>
<dbReference type="RefSeq" id="WP_163118889.1">
    <property type="nucleotide sequence ID" value="NZ_CP047588.1"/>
</dbReference>
<proteinExistence type="predicted"/>
<dbReference type="InterPro" id="IPR036873">
    <property type="entry name" value="Rhodanese-like_dom_sf"/>
</dbReference>
<dbReference type="Pfam" id="PF00581">
    <property type="entry name" value="Rhodanese"/>
    <property type="match status" value="1"/>
</dbReference>
<evidence type="ECO:0000313" key="3">
    <source>
        <dbReference type="EMBL" id="QIE01812.1"/>
    </source>
</evidence>
<gene>
    <name evidence="3" type="ORF">GUU85_00240</name>
</gene>
<keyword evidence="1" id="KW-0812">Transmembrane</keyword>
<evidence type="ECO:0000256" key="1">
    <source>
        <dbReference type="SAM" id="Phobius"/>
    </source>
</evidence>
<evidence type="ECO:0000259" key="2">
    <source>
        <dbReference type="PROSITE" id="PS50206"/>
    </source>
</evidence>
<sequence length="147" mass="17398">MQELFLFVSEHIILVSIWFICLTILIFSFTKHMFLKSIIINNIQAIQLIDKNKAIIIDTRTDEIFQTGHIFNSINIPLKNIFLGNLNQIKEFKKSPIILIINNSYEYNKCIKHFLKYGFNNIYILKNALNDWNCNHLPLFINNIHDK</sequence>
<dbReference type="PROSITE" id="PS50206">
    <property type="entry name" value="RHODANESE_3"/>
    <property type="match status" value="1"/>
</dbReference>
<dbReference type="InterPro" id="IPR001763">
    <property type="entry name" value="Rhodanese-like_dom"/>
</dbReference>
<dbReference type="CDD" id="cd00158">
    <property type="entry name" value="RHOD"/>
    <property type="match status" value="1"/>
</dbReference>
<reference evidence="3 4" key="1">
    <citation type="submission" date="2020-01" db="EMBL/GenBank/DDBJ databases">
        <title>Complete genome of Buchnera aphidicola isolated from Chaitophorus populeti.</title>
        <authorList>
            <person name="Park J."/>
            <person name="Xi H."/>
        </authorList>
    </citation>
    <scope>NUCLEOTIDE SEQUENCE [LARGE SCALE GENOMIC DNA]</scope>
    <source>
        <strain evidence="3 4">UsonBac</strain>
    </source>
</reference>
<dbReference type="EMBL" id="CP047588">
    <property type="protein sequence ID" value="QIE01812.1"/>
    <property type="molecule type" value="Genomic_DNA"/>
</dbReference>
<dbReference type="SUPFAM" id="SSF52821">
    <property type="entry name" value="Rhodanese/Cell cycle control phosphatase"/>
    <property type="match status" value="1"/>
</dbReference>
<accession>A0A6C1FEM2</accession>
<dbReference type="Proteomes" id="UP000502958">
    <property type="component" value="Chromosome"/>
</dbReference>
<protein>
    <submittedName>
        <fullName evidence="3">Rhodanese-like domain-containing protein</fullName>
    </submittedName>
</protein>
<organism evidence="3 4">
    <name type="scientific">Buchnera aphidicola subsp. Uroleucon sonchi</name>
    <dbReference type="NCBI Taxonomy" id="118118"/>
    <lineage>
        <taxon>Bacteria</taxon>
        <taxon>Pseudomonadati</taxon>
        <taxon>Pseudomonadota</taxon>
        <taxon>Gammaproteobacteria</taxon>
        <taxon>Enterobacterales</taxon>
        <taxon>Erwiniaceae</taxon>
        <taxon>Buchnera</taxon>
    </lineage>
</organism>
<keyword evidence="1" id="KW-0472">Membrane</keyword>
<feature type="domain" description="Rhodanese" evidence="2">
    <location>
        <begin position="50"/>
        <end position="141"/>
    </location>
</feature>
<dbReference type="SMART" id="SM00450">
    <property type="entry name" value="RHOD"/>
    <property type="match status" value="1"/>
</dbReference>
<name>A0A6C1FEM2_BUCUN</name>
<dbReference type="AlphaFoldDB" id="A0A6C1FEM2"/>
<dbReference type="Gene3D" id="3.40.250.10">
    <property type="entry name" value="Rhodanese-like domain"/>
    <property type="match status" value="1"/>
</dbReference>